<dbReference type="CDD" id="cd01651">
    <property type="entry name" value="RT_G2_intron"/>
    <property type="match status" value="1"/>
</dbReference>
<dbReference type="GeneID" id="26378547"/>
<dbReference type="Gene3D" id="1.10.30.50">
    <property type="match status" value="1"/>
</dbReference>
<dbReference type="Pfam" id="PF00078">
    <property type="entry name" value="RVT_1"/>
    <property type="match status" value="1"/>
</dbReference>
<dbReference type="CDD" id="cd00085">
    <property type="entry name" value="HNHc"/>
    <property type="match status" value="1"/>
</dbReference>
<dbReference type="PANTHER" id="PTHR34047">
    <property type="entry name" value="NUCLEAR INTRON MATURASE 1, MITOCHONDRIAL-RELATED"/>
    <property type="match status" value="1"/>
</dbReference>
<feature type="compositionally biased region" description="Basic and acidic residues" evidence="1">
    <location>
        <begin position="616"/>
        <end position="627"/>
    </location>
</feature>
<keyword evidence="3" id="KW-0255">Endonuclease</keyword>
<dbReference type="AlphaFoldDB" id="A0A0S2LNG8"/>
<dbReference type="GO" id="GO:0008270">
    <property type="term" value="F:zinc ion binding"/>
    <property type="evidence" value="ECO:0007669"/>
    <property type="project" value="InterPro"/>
</dbReference>
<dbReference type="Pfam" id="PF13655">
    <property type="entry name" value="RVT_N"/>
    <property type="match status" value="1"/>
</dbReference>
<dbReference type="GO" id="GO:0004519">
    <property type="term" value="F:endonuclease activity"/>
    <property type="evidence" value="ECO:0007669"/>
    <property type="project" value="UniProtKB-KW"/>
</dbReference>
<feature type="domain" description="Reverse transcriptase" evidence="2">
    <location>
        <begin position="128"/>
        <end position="376"/>
    </location>
</feature>
<keyword evidence="3" id="KW-0548">Nucleotidyltransferase</keyword>
<dbReference type="InterPro" id="IPR013597">
    <property type="entry name" value="Mat_intron_G2"/>
</dbReference>
<geneLocation type="chloroplast" evidence="3"/>
<keyword evidence="3" id="KW-0150">Chloroplast</keyword>
<dbReference type="GO" id="GO:0003676">
    <property type="term" value="F:nucleic acid binding"/>
    <property type="evidence" value="ECO:0007669"/>
    <property type="project" value="InterPro"/>
</dbReference>
<dbReference type="RefSeq" id="YP_009184798.1">
    <property type="nucleotide sequence ID" value="NC_028581.1"/>
</dbReference>
<reference evidence="3" key="1">
    <citation type="journal article" date="2015" name="BMC Evol. Biol.">
        <title>Chloroplast phylogenomic analysis of chlorophyte green algae identifies a novel lineage sister to the Sphaeropleales (Chlorophyceae).</title>
        <authorList>
            <person name="Lemieux C."/>
            <person name="Vincent A.T."/>
            <person name="Labarre A."/>
            <person name="Otis C."/>
            <person name="Turmel M."/>
        </authorList>
    </citation>
    <scope>NUCLEOTIDE SEQUENCE</scope>
</reference>
<keyword evidence="3" id="KW-0808">Transferase</keyword>
<keyword evidence="3" id="KW-0378">Hydrolase</keyword>
<dbReference type="InterPro" id="IPR025960">
    <property type="entry name" value="RVT_N"/>
</dbReference>
<organism evidence="3">
    <name type="scientific">Jenufa perforata</name>
    <dbReference type="NCBI Taxonomy" id="993091"/>
    <lineage>
        <taxon>Eukaryota</taxon>
        <taxon>Viridiplantae</taxon>
        <taxon>Chlorophyta</taxon>
        <taxon>core chlorophytes</taxon>
        <taxon>Chlorophyceae</taxon>
        <taxon>Jenufa</taxon>
    </lineage>
</organism>
<dbReference type="SUPFAM" id="SSF56672">
    <property type="entry name" value="DNA/RNA polymerases"/>
    <property type="match status" value="1"/>
</dbReference>
<dbReference type="InterPro" id="IPR003615">
    <property type="entry name" value="HNH_nuc"/>
</dbReference>
<dbReference type="Pfam" id="PF01844">
    <property type="entry name" value="HNH"/>
    <property type="match status" value="1"/>
</dbReference>
<evidence type="ECO:0000313" key="3">
    <source>
        <dbReference type="EMBL" id="ALO62923.1"/>
    </source>
</evidence>
<dbReference type="GO" id="GO:0003964">
    <property type="term" value="F:RNA-directed DNA polymerase activity"/>
    <property type="evidence" value="ECO:0007669"/>
    <property type="project" value="UniProtKB-KW"/>
</dbReference>
<keyword evidence="3" id="KW-0934">Plastid</keyword>
<evidence type="ECO:0000256" key="1">
    <source>
        <dbReference type="SAM" id="MobiDB-lite"/>
    </source>
</evidence>
<dbReference type="Pfam" id="PF08388">
    <property type="entry name" value="GIIM"/>
    <property type="match status" value="1"/>
</dbReference>
<keyword evidence="3" id="KW-0540">Nuclease</keyword>
<dbReference type="PANTHER" id="PTHR34047:SF10">
    <property type="entry name" value="GROUP II INTRON-ASSOCIATED OPEN READING FRAME"/>
    <property type="match status" value="1"/>
</dbReference>
<evidence type="ECO:0000259" key="2">
    <source>
        <dbReference type="PROSITE" id="PS50878"/>
    </source>
</evidence>
<keyword evidence="3" id="KW-0695">RNA-directed DNA polymerase</keyword>
<dbReference type="InterPro" id="IPR051083">
    <property type="entry name" value="GrpII_Intron_Splice-Mob/Def"/>
</dbReference>
<accession>A0A0S2LNG8</accession>
<name>A0A0S2LNG8_9CHLO</name>
<gene>
    <name evidence="3" type="primary">orf635</name>
</gene>
<protein>
    <submittedName>
        <fullName evidence="3">Putative reverse transcriptase, intron maturase and HNH endonuclease</fullName>
    </submittedName>
</protein>
<dbReference type="InterPro" id="IPR000477">
    <property type="entry name" value="RT_dom"/>
</dbReference>
<dbReference type="InterPro" id="IPR002711">
    <property type="entry name" value="HNH"/>
</dbReference>
<proteinExistence type="predicted"/>
<dbReference type="PROSITE" id="PS50878">
    <property type="entry name" value="RT_POL"/>
    <property type="match status" value="1"/>
</dbReference>
<feature type="region of interest" description="Disordered" evidence="1">
    <location>
        <begin position="613"/>
        <end position="635"/>
    </location>
</feature>
<dbReference type="EMBL" id="KT625413">
    <property type="protein sequence ID" value="ALO62923.1"/>
    <property type="molecule type" value="Genomic_DNA"/>
</dbReference>
<dbReference type="SMART" id="SM00507">
    <property type="entry name" value="HNHc"/>
    <property type="match status" value="1"/>
</dbReference>
<sequence>MSKLFNLAWQDVRWASVHRRVLRVQQRIYKASFDGNTEKIHFLQKKLINSLDAKLLAVQRVTTLNKGRKIPGADKIKVTSDKEKIKLVNSVKIDGLAKVIYQAKVSKSGKIASLAEAIHQEKISLWRMPSAEAKSRKNLKLRKTSKLEKKKKNLLGIRKIKDRIKQTLALLALEPQWEALFEPNSYGFRPARRAQDAIEAIYLNMHHRKPKWVYTINMKKCFENLDHKVFLEKTETFSVMHKQIKAWLKANIMKEYANTSNEITTSTNNVPQGNVISFLFANIAFHGLENHLKEYVSNIPGLPYQGAARGKKPKRAALGIVRYGDDLVLIHINKTILEASIEETSKWLKKMGLEMSAENSILKLGTEGFTFLGFQIIQVNKNGKIKIKIHPSKISKMEFLLKIRKIIQFNKAASSFKLIKSLRPIIIGWGNYFKFSESKEDFNKLSYMIFEKLRAWVFRRGQGRYKLKERYFPSGKTYIFQGRSYQDNWILNGKTKTTHGLEENFLPQMFWIASEKYVKVKTDKSPYDGDHTYWVQRNAKYSSFSTCFNKLLKVQQGICPICKSRFTSFDHTLEVDHILPKSKGGKDEYSNLQLLHKYCHVRKTANDLKSILQEPDEGKLSSPDRKTRQSINGVP</sequence>
<dbReference type="InterPro" id="IPR043502">
    <property type="entry name" value="DNA/RNA_pol_sf"/>
</dbReference>